<proteinExistence type="predicted"/>
<evidence type="ECO:0000313" key="2">
    <source>
        <dbReference type="Proteomes" id="UP001489004"/>
    </source>
</evidence>
<reference evidence="1 2" key="1">
    <citation type="journal article" date="2024" name="Nat. Commun.">
        <title>Phylogenomics reveals the evolutionary origins of lichenization in chlorophyte algae.</title>
        <authorList>
            <person name="Puginier C."/>
            <person name="Libourel C."/>
            <person name="Otte J."/>
            <person name="Skaloud P."/>
            <person name="Haon M."/>
            <person name="Grisel S."/>
            <person name="Petersen M."/>
            <person name="Berrin J.G."/>
            <person name="Delaux P.M."/>
            <person name="Dal Grande F."/>
            <person name="Keller J."/>
        </authorList>
    </citation>
    <scope>NUCLEOTIDE SEQUENCE [LARGE SCALE GENOMIC DNA]</scope>
    <source>
        <strain evidence="1 2">SAG 2043</strain>
    </source>
</reference>
<name>A0AAW1QRE2_9CHLO</name>
<evidence type="ECO:0000313" key="1">
    <source>
        <dbReference type="EMBL" id="KAK9824002.1"/>
    </source>
</evidence>
<comment type="caution">
    <text evidence="1">The sequence shown here is derived from an EMBL/GenBank/DDBJ whole genome shotgun (WGS) entry which is preliminary data.</text>
</comment>
<dbReference type="Proteomes" id="UP001489004">
    <property type="component" value="Unassembled WGS sequence"/>
</dbReference>
<dbReference type="AlphaFoldDB" id="A0AAW1QRE2"/>
<accession>A0AAW1QRE2</accession>
<sequence>MLGQEEATSSLLCQETTSDGGCDTARCYSTADAVYIGSSQIPVHGWLQACRGCQNWTASCLPVGPKEIPMCRRCQSLYKQATSGQYASSSSSHTDPLTVWLPQFVGMDSTQLSLQERQNMCQTALLELEATWELFMQNQCNKAPQAAQ</sequence>
<dbReference type="EMBL" id="JALJOR010000002">
    <property type="protein sequence ID" value="KAK9824002.1"/>
    <property type="molecule type" value="Genomic_DNA"/>
</dbReference>
<organism evidence="1 2">
    <name type="scientific">[Myrmecia] bisecta</name>
    <dbReference type="NCBI Taxonomy" id="41462"/>
    <lineage>
        <taxon>Eukaryota</taxon>
        <taxon>Viridiplantae</taxon>
        <taxon>Chlorophyta</taxon>
        <taxon>core chlorophytes</taxon>
        <taxon>Trebouxiophyceae</taxon>
        <taxon>Trebouxiales</taxon>
        <taxon>Trebouxiaceae</taxon>
        <taxon>Myrmecia</taxon>
    </lineage>
</organism>
<evidence type="ECO:0008006" key="3">
    <source>
        <dbReference type="Google" id="ProtNLM"/>
    </source>
</evidence>
<protein>
    <recommendedName>
        <fullName evidence="3">Glucocorticoid receptor</fullName>
    </recommendedName>
</protein>
<gene>
    <name evidence="1" type="ORF">WJX72_006910</name>
</gene>
<keyword evidence="2" id="KW-1185">Reference proteome</keyword>